<evidence type="ECO:0000256" key="1">
    <source>
        <dbReference type="ARBA" id="ARBA00001946"/>
    </source>
</evidence>
<evidence type="ECO:0000256" key="10">
    <source>
        <dbReference type="ARBA" id="ARBA00023136"/>
    </source>
</evidence>
<evidence type="ECO:0000256" key="12">
    <source>
        <dbReference type="NCBIfam" id="TIGR01474"/>
    </source>
</evidence>
<dbReference type="InterPro" id="IPR000537">
    <property type="entry name" value="UbiA_prenyltransferase"/>
</dbReference>
<keyword evidence="8 11" id="KW-0812">Transmembrane</keyword>
<dbReference type="AlphaFoldDB" id="A0A2G4YRM7"/>
<dbReference type="GO" id="GO:0005886">
    <property type="term" value="C:plasma membrane"/>
    <property type="evidence" value="ECO:0007669"/>
    <property type="project" value="UniProtKB-SubCell"/>
</dbReference>
<dbReference type="HAMAP" id="MF_01635">
    <property type="entry name" value="UbiA"/>
    <property type="match status" value="1"/>
</dbReference>
<dbReference type="Pfam" id="PF01040">
    <property type="entry name" value="UbiA"/>
    <property type="match status" value="1"/>
</dbReference>
<dbReference type="RefSeq" id="WP_099472590.1">
    <property type="nucleotide sequence ID" value="NZ_CP041025.1"/>
</dbReference>
<dbReference type="InterPro" id="IPR044878">
    <property type="entry name" value="UbiA_sf"/>
</dbReference>
<proteinExistence type="inferred from homology"/>
<keyword evidence="11" id="KW-0460">Magnesium</keyword>
<dbReference type="FunCoup" id="A0A2G4YRM7">
    <property type="interactions" value="434"/>
</dbReference>
<evidence type="ECO:0000313" key="14">
    <source>
        <dbReference type="Proteomes" id="UP000229730"/>
    </source>
</evidence>
<evidence type="ECO:0000256" key="11">
    <source>
        <dbReference type="HAMAP-Rule" id="MF_01635"/>
    </source>
</evidence>
<gene>
    <name evidence="11" type="primary">ubiA</name>
    <name evidence="13" type="ORF">CRD36_09685</name>
</gene>
<organism evidence="13 14">
    <name type="scientific">Paremcibacter congregatus</name>
    <dbReference type="NCBI Taxonomy" id="2043170"/>
    <lineage>
        <taxon>Bacteria</taxon>
        <taxon>Pseudomonadati</taxon>
        <taxon>Pseudomonadota</taxon>
        <taxon>Alphaproteobacteria</taxon>
        <taxon>Emcibacterales</taxon>
        <taxon>Emcibacteraceae</taxon>
        <taxon>Paremcibacter</taxon>
    </lineage>
</organism>
<evidence type="ECO:0000256" key="7">
    <source>
        <dbReference type="ARBA" id="ARBA00022688"/>
    </source>
</evidence>
<evidence type="ECO:0000256" key="6">
    <source>
        <dbReference type="ARBA" id="ARBA00022679"/>
    </source>
</evidence>
<dbReference type="PANTHER" id="PTHR11048:SF28">
    <property type="entry name" value="4-HYDROXYBENZOATE POLYPRENYLTRANSFERASE, MITOCHONDRIAL"/>
    <property type="match status" value="1"/>
</dbReference>
<dbReference type="CDD" id="cd13959">
    <property type="entry name" value="PT_UbiA_COQ2"/>
    <property type="match status" value="1"/>
</dbReference>
<keyword evidence="10 11" id="KW-0472">Membrane</keyword>
<dbReference type="Gene3D" id="1.20.120.1780">
    <property type="entry name" value="UbiA prenyltransferase"/>
    <property type="match status" value="1"/>
</dbReference>
<dbReference type="Proteomes" id="UP000229730">
    <property type="component" value="Unassembled WGS sequence"/>
</dbReference>
<comment type="caution">
    <text evidence="13">The sequence shown here is derived from an EMBL/GenBank/DDBJ whole genome shotgun (WGS) entry which is preliminary data.</text>
</comment>
<feature type="transmembrane region" description="Helical" evidence="11">
    <location>
        <begin position="147"/>
        <end position="165"/>
    </location>
</feature>
<evidence type="ECO:0000256" key="4">
    <source>
        <dbReference type="ARBA" id="ARBA00022475"/>
    </source>
</evidence>
<evidence type="ECO:0000256" key="8">
    <source>
        <dbReference type="ARBA" id="ARBA00022692"/>
    </source>
</evidence>
<feature type="transmembrane region" description="Helical" evidence="11">
    <location>
        <begin position="42"/>
        <end position="64"/>
    </location>
</feature>
<reference evidence="13 14" key="1">
    <citation type="submission" date="2017-10" db="EMBL/GenBank/DDBJ databases">
        <title>Frigbacter circumglobatus gen. nov. sp. nov., isolated from sediment cultured in situ.</title>
        <authorList>
            <person name="Zhao Z."/>
        </authorList>
    </citation>
    <scope>NUCLEOTIDE SEQUENCE [LARGE SCALE GENOMIC DNA]</scope>
    <source>
        <strain evidence="13 14">ZYL</strain>
    </source>
</reference>
<evidence type="ECO:0000256" key="9">
    <source>
        <dbReference type="ARBA" id="ARBA00022989"/>
    </source>
</evidence>
<dbReference type="InterPro" id="IPR039653">
    <property type="entry name" value="Prenyltransferase"/>
</dbReference>
<dbReference type="GO" id="GO:0006744">
    <property type="term" value="P:ubiquinone biosynthetic process"/>
    <property type="evidence" value="ECO:0007669"/>
    <property type="project" value="UniProtKB-UniRule"/>
</dbReference>
<comment type="subcellular location">
    <subcellularLocation>
        <location evidence="11">Cell inner membrane</location>
        <topology evidence="11">Multi-pass membrane protein</topology>
    </subcellularLocation>
    <subcellularLocation>
        <location evidence="2">Membrane</location>
        <topology evidence="2">Multi-pass membrane protein</topology>
    </subcellularLocation>
</comment>
<dbReference type="InterPro" id="IPR030470">
    <property type="entry name" value="UbiA_prenylTrfase_CS"/>
</dbReference>
<dbReference type="FunFam" id="1.10.357.140:FF:000003">
    <property type="entry name" value="4-hydroxybenzoate polyprenyltransferase, mitochondrial"/>
    <property type="match status" value="1"/>
</dbReference>
<comment type="pathway">
    <text evidence="11">Cofactor biosynthesis; ubiquinone biosynthesis.</text>
</comment>
<keyword evidence="4 11" id="KW-1003">Cell membrane</keyword>
<evidence type="ECO:0000256" key="2">
    <source>
        <dbReference type="ARBA" id="ARBA00004141"/>
    </source>
</evidence>
<evidence type="ECO:0000256" key="5">
    <source>
        <dbReference type="ARBA" id="ARBA00022519"/>
    </source>
</evidence>
<feature type="transmembrane region" description="Helical" evidence="11">
    <location>
        <begin position="244"/>
        <end position="277"/>
    </location>
</feature>
<keyword evidence="14" id="KW-1185">Reference proteome</keyword>
<feature type="transmembrane region" description="Helical" evidence="11">
    <location>
        <begin position="121"/>
        <end position="141"/>
    </location>
</feature>
<dbReference type="Gene3D" id="1.10.357.140">
    <property type="entry name" value="UbiA prenyltransferase"/>
    <property type="match status" value="1"/>
</dbReference>
<dbReference type="GO" id="GO:0008412">
    <property type="term" value="F:4-hydroxybenzoate polyprenyltransferase activity"/>
    <property type="evidence" value="ECO:0007669"/>
    <property type="project" value="UniProtKB-UniRule"/>
</dbReference>
<comment type="cofactor">
    <cofactor evidence="1 11">
        <name>Mg(2+)</name>
        <dbReference type="ChEBI" id="CHEBI:18420"/>
    </cofactor>
</comment>
<dbReference type="EMBL" id="PDEM01000020">
    <property type="protein sequence ID" value="PHZ84982.1"/>
    <property type="molecule type" value="Genomic_DNA"/>
</dbReference>
<keyword evidence="5 11" id="KW-0997">Cell inner membrane</keyword>
<keyword evidence="7 11" id="KW-0831">Ubiquinone biosynthesis</keyword>
<evidence type="ECO:0000256" key="3">
    <source>
        <dbReference type="ARBA" id="ARBA00005985"/>
    </source>
</evidence>
<dbReference type="InParanoid" id="A0A2G4YRM7"/>
<dbReference type="OrthoDB" id="9782418at2"/>
<dbReference type="PANTHER" id="PTHR11048">
    <property type="entry name" value="PRENYLTRANSFERASES"/>
    <property type="match status" value="1"/>
</dbReference>
<accession>A0A2G4YRM7</accession>
<evidence type="ECO:0000313" key="13">
    <source>
        <dbReference type="EMBL" id="PHZ84982.1"/>
    </source>
</evidence>
<dbReference type="FunFam" id="1.20.120.1780:FF:000001">
    <property type="entry name" value="4-hydroxybenzoate octaprenyltransferase"/>
    <property type="match status" value="1"/>
</dbReference>
<keyword evidence="6 11" id="KW-0808">Transferase</keyword>
<protein>
    <recommendedName>
        <fullName evidence="11 12">4-hydroxybenzoate octaprenyltransferase</fullName>
        <ecNumber evidence="11 12">2.5.1.39</ecNumber>
    </recommendedName>
    <alternativeName>
        <fullName evidence="11">4-HB polyprenyltransferase</fullName>
    </alternativeName>
</protein>
<feature type="transmembrane region" description="Helical" evidence="11">
    <location>
        <begin position="76"/>
        <end position="100"/>
    </location>
</feature>
<name>A0A2G4YRM7_9PROT</name>
<comment type="catalytic activity">
    <reaction evidence="11">
        <text>all-trans-octaprenyl diphosphate + 4-hydroxybenzoate = 4-hydroxy-3-(all-trans-octaprenyl)benzoate + diphosphate</text>
        <dbReference type="Rhea" id="RHEA:27782"/>
        <dbReference type="ChEBI" id="CHEBI:1617"/>
        <dbReference type="ChEBI" id="CHEBI:17879"/>
        <dbReference type="ChEBI" id="CHEBI:33019"/>
        <dbReference type="ChEBI" id="CHEBI:57711"/>
        <dbReference type="EC" id="2.5.1.39"/>
    </reaction>
</comment>
<comment type="function">
    <text evidence="11">Catalyzes the prenylation of para-hydroxybenzoate (PHB) with an all-trans polyprenyl group. Mediates the second step in the final reaction sequence of ubiquinone-8 (UQ-8) biosynthesis, which is the condensation of the polyisoprenoid side chain with PHB, generating the first membrane-bound Q intermediate 3-octaprenyl-4-hydroxybenzoate.</text>
</comment>
<comment type="similarity">
    <text evidence="3 11">Belongs to the UbiA prenyltransferase family.</text>
</comment>
<sequence length="319" mass="35520">MTKIENRIKVAPKDTIRQGWVNRLSPDFAWPYLQLMRADRPIGVWLLLWPCLWSIALASHWQYWQPENWRFYLPNLGLMGLFALGAYVMRGAGCVVNDLADRKFDAMVERTKGRPLPSGRVSVLQAFLFLGALCLIGLAVLLQMNDFTIWLGVGSLALVAIYPFMKRITYWPQITLGLTFNFGALMGWSAVTGGLEAPALLLYVGGIFWTLSYDTIYAHQDKEDDILIGVKSTALKLGATTPKWLAGFFILMIGCFATAGFMAGTGAGFYIGLALVAGHALWQLKTLDIDNGEICLRLFKSNQRLGLLLFLSILAGHYI</sequence>
<feature type="transmembrane region" description="Helical" evidence="11">
    <location>
        <begin position="185"/>
        <end position="209"/>
    </location>
</feature>
<dbReference type="NCBIfam" id="TIGR01474">
    <property type="entry name" value="ubiA_proteo"/>
    <property type="match status" value="1"/>
</dbReference>
<dbReference type="UniPathway" id="UPA00232"/>
<dbReference type="EC" id="2.5.1.39" evidence="11 12"/>
<keyword evidence="9 11" id="KW-1133">Transmembrane helix</keyword>
<dbReference type="PROSITE" id="PS00943">
    <property type="entry name" value="UBIA"/>
    <property type="match status" value="1"/>
</dbReference>
<dbReference type="InterPro" id="IPR006370">
    <property type="entry name" value="HB_polyprenyltransferase-like"/>
</dbReference>